<dbReference type="InterPro" id="IPR036390">
    <property type="entry name" value="WH_DNA-bd_sf"/>
</dbReference>
<dbReference type="SUPFAM" id="SSF46785">
    <property type="entry name" value="Winged helix' DNA-binding domain"/>
    <property type="match status" value="1"/>
</dbReference>
<keyword evidence="2" id="KW-0805">Transcription regulation</keyword>
<evidence type="ECO:0000313" key="6">
    <source>
        <dbReference type="EMBL" id="GLS91644.1"/>
    </source>
</evidence>
<evidence type="ECO:0000259" key="5">
    <source>
        <dbReference type="PROSITE" id="PS50931"/>
    </source>
</evidence>
<keyword evidence="4" id="KW-0804">Transcription</keyword>
<keyword evidence="7" id="KW-1185">Reference proteome</keyword>
<evidence type="ECO:0000256" key="3">
    <source>
        <dbReference type="ARBA" id="ARBA00023125"/>
    </source>
</evidence>
<accession>A0ABQ6E331</accession>
<dbReference type="Gene3D" id="3.40.190.10">
    <property type="entry name" value="Periplasmic binding protein-like II"/>
    <property type="match status" value="2"/>
</dbReference>
<evidence type="ECO:0000256" key="4">
    <source>
        <dbReference type="ARBA" id="ARBA00023163"/>
    </source>
</evidence>
<proteinExistence type="inferred from homology"/>
<dbReference type="PANTHER" id="PTHR30126">
    <property type="entry name" value="HTH-TYPE TRANSCRIPTIONAL REGULATOR"/>
    <property type="match status" value="1"/>
</dbReference>
<evidence type="ECO:0000256" key="1">
    <source>
        <dbReference type="ARBA" id="ARBA00009437"/>
    </source>
</evidence>
<keyword evidence="3" id="KW-0238">DNA-binding</keyword>
<reference evidence="7" key="1">
    <citation type="journal article" date="2019" name="Int. J. Syst. Evol. Microbiol.">
        <title>The Global Catalogue of Microorganisms (GCM) 10K type strain sequencing project: providing services to taxonomists for standard genome sequencing and annotation.</title>
        <authorList>
            <consortium name="The Broad Institute Genomics Platform"/>
            <consortium name="The Broad Institute Genome Sequencing Center for Infectious Disease"/>
            <person name="Wu L."/>
            <person name="Ma J."/>
        </authorList>
    </citation>
    <scope>NUCLEOTIDE SEQUENCE [LARGE SCALE GENOMIC DNA]</scope>
    <source>
        <strain evidence="7">NBRC 103166</strain>
    </source>
</reference>
<dbReference type="Pfam" id="PF00126">
    <property type="entry name" value="HTH_1"/>
    <property type="match status" value="1"/>
</dbReference>
<comment type="caution">
    <text evidence="6">The sequence shown here is derived from an EMBL/GenBank/DDBJ whole genome shotgun (WGS) entry which is preliminary data.</text>
</comment>
<dbReference type="InterPro" id="IPR036388">
    <property type="entry name" value="WH-like_DNA-bd_sf"/>
</dbReference>
<evidence type="ECO:0000313" key="7">
    <source>
        <dbReference type="Proteomes" id="UP001157353"/>
    </source>
</evidence>
<dbReference type="Proteomes" id="UP001157353">
    <property type="component" value="Unassembled WGS sequence"/>
</dbReference>
<dbReference type="Gene3D" id="1.10.10.10">
    <property type="entry name" value="Winged helix-like DNA-binding domain superfamily/Winged helix DNA-binding domain"/>
    <property type="match status" value="1"/>
</dbReference>
<comment type="similarity">
    <text evidence="1">Belongs to the LysR transcriptional regulatory family.</text>
</comment>
<dbReference type="EMBL" id="BSPQ01000013">
    <property type="protein sequence ID" value="GLS91644.1"/>
    <property type="molecule type" value="Genomic_DNA"/>
</dbReference>
<dbReference type="PROSITE" id="PS50931">
    <property type="entry name" value="HTH_LYSR"/>
    <property type="match status" value="1"/>
</dbReference>
<dbReference type="RefSeq" id="WP_284204749.1">
    <property type="nucleotide sequence ID" value="NZ_BSPQ01000013.1"/>
</dbReference>
<dbReference type="Pfam" id="PF03466">
    <property type="entry name" value="LysR_substrate"/>
    <property type="match status" value="1"/>
</dbReference>
<gene>
    <name evidence="6" type="ORF">GCM10007916_27130</name>
</gene>
<dbReference type="PRINTS" id="PR00039">
    <property type="entry name" value="HTHLYSR"/>
</dbReference>
<dbReference type="InterPro" id="IPR000847">
    <property type="entry name" value="LysR_HTH_N"/>
</dbReference>
<name>A0ABQ6E331_9GAMM</name>
<evidence type="ECO:0000256" key="2">
    <source>
        <dbReference type="ARBA" id="ARBA00023015"/>
    </source>
</evidence>
<feature type="domain" description="HTH lysR-type" evidence="5">
    <location>
        <begin position="1"/>
        <end position="57"/>
    </location>
</feature>
<dbReference type="InterPro" id="IPR005119">
    <property type="entry name" value="LysR_subst-bd"/>
</dbReference>
<dbReference type="SUPFAM" id="SSF53850">
    <property type="entry name" value="Periplasmic binding protein-like II"/>
    <property type="match status" value="1"/>
</dbReference>
<organism evidence="6 7">
    <name type="scientific">Psychromonas marina</name>
    <dbReference type="NCBI Taxonomy" id="88364"/>
    <lineage>
        <taxon>Bacteria</taxon>
        <taxon>Pseudomonadati</taxon>
        <taxon>Pseudomonadota</taxon>
        <taxon>Gammaproteobacteria</taxon>
        <taxon>Alteromonadales</taxon>
        <taxon>Psychromonadaceae</taxon>
        <taxon>Psychromonas</taxon>
    </lineage>
</organism>
<protein>
    <submittedName>
        <fullName evidence="6">LysR family transcriptional regulator</fullName>
    </submittedName>
</protein>
<sequence>MFKLMLQFIQVAKAQNVTQAASVLCLSQPTLSHNMHKLEDKLDTKLFNRTSKGIKLTQSGELLYEQAKMMQHLYENTLIKLEKNKLRHHTELKIGCGDAWWNLFIRDSVRDFRNDFPHSNIAIDVGDHLHLMSLLLSGDINIFVGHEILGLAKYEDVLFHPLFINVDEVFVRKGHPLLGQLCDNEDLARFPTIALRTPNQRFVHLQNQTPELRSFDKLHYLQEKVTYQTNSLLTALDLLQDSDAIFPYPSGMKSYFSTFDIVTLKMPEHFNRSSVGVYLHKDKKQDQQAMALLAQFREMIKNTPNIT</sequence>